<sequence length="69" mass="7618">MKPHTFKTNIKCSGCIAQVTPYLNEAAGEDHWNVDLQNPQKILTVTGSTDDTKIREAVQKAGFTAEKVQ</sequence>
<dbReference type="GO" id="GO:0046872">
    <property type="term" value="F:metal ion binding"/>
    <property type="evidence" value="ECO:0007669"/>
    <property type="project" value="InterPro"/>
</dbReference>
<evidence type="ECO:0000313" key="2">
    <source>
        <dbReference type="EMBL" id="WKN38610.1"/>
    </source>
</evidence>
<feature type="domain" description="HMA" evidence="1">
    <location>
        <begin position="1"/>
        <end position="66"/>
    </location>
</feature>
<dbReference type="InterPro" id="IPR036163">
    <property type="entry name" value="HMA_dom_sf"/>
</dbReference>
<gene>
    <name evidence="2" type="ORF">K4G66_07830</name>
</gene>
<protein>
    <submittedName>
        <fullName evidence="2">Heavy-metal-associated domain-containing protein</fullName>
    </submittedName>
</protein>
<organism evidence="2">
    <name type="scientific">Roseihalotalea indica</name>
    <dbReference type="NCBI Taxonomy" id="2867963"/>
    <lineage>
        <taxon>Bacteria</taxon>
        <taxon>Pseudomonadati</taxon>
        <taxon>Bacteroidota</taxon>
        <taxon>Cytophagia</taxon>
        <taxon>Cytophagales</taxon>
        <taxon>Catalimonadaceae</taxon>
        <taxon>Roseihalotalea</taxon>
    </lineage>
</organism>
<dbReference type="InterPro" id="IPR006121">
    <property type="entry name" value="HMA_dom"/>
</dbReference>
<name>A0AA49GTB7_9BACT</name>
<reference evidence="2" key="1">
    <citation type="journal article" date="2023" name="Comput. Struct. Biotechnol. J.">
        <title>Discovery of a novel marine Bacteroidetes with a rich repertoire of carbohydrate-active enzymes.</title>
        <authorList>
            <person name="Chen B."/>
            <person name="Liu G."/>
            <person name="Chen Q."/>
            <person name="Wang H."/>
            <person name="Liu L."/>
            <person name="Tang K."/>
        </authorList>
    </citation>
    <scope>NUCLEOTIDE SEQUENCE</scope>
    <source>
        <strain evidence="2">TK19036</strain>
    </source>
</reference>
<dbReference type="SUPFAM" id="SSF55008">
    <property type="entry name" value="HMA, heavy metal-associated domain"/>
    <property type="match status" value="1"/>
</dbReference>
<accession>A0AA49GTB7</accession>
<dbReference type="PROSITE" id="PS50846">
    <property type="entry name" value="HMA_2"/>
    <property type="match status" value="1"/>
</dbReference>
<dbReference type="Pfam" id="PF00403">
    <property type="entry name" value="HMA"/>
    <property type="match status" value="1"/>
</dbReference>
<evidence type="ECO:0000259" key="1">
    <source>
        <dbReference type="PROSITE" id="PS50846"/>
    </source>
</evidence>
<dbReference type="EMBL" id="CP120682">
    <property type="protein sequence ID" value="WKN38610.1"/>
    <property type="molecule type" value="Genomic_DNA"/>
</dbReference>
<dbReference type="Gene3D" id="3.30.70.100">
    <property type="match status" value="1"/>
</dbReference>
<reference evidence="2" key="2">
    <citation type="journal article" date="2024" name="Antonie Van Leeuwenhoek">
        <title>Roseihalotalea indica gen. nov., sp. nov., a halophilic Bacteroidetes from mesopelagic Southwest Indian Ocean with higher carbohydrate metabolic potential.</title>
        <authorList>
            <person name="Chen B."/>
            <person name="Zhang M."/>
            <person name="Lin D."/>
            <person name="Ye J."/>
            <person name="Tang K."/>
        </authorList>
    </citation>
    <scope>NUCLEOTIDE SEQUENCE</scope>
    <source>
        <strain evidence="2">TK19036</strain>
    </source>
</reference>
<proteinExistence type="predicted"/>
<dbReference type="AlphaFoldDB" id="A0AA49GTB7"/>